<feature type="domain" description="IBR" evidence="6">
    <location>
        <begin position="279"/>
        <end position="317"/>
    </location>
</feature>
<keyword evidence="2" id="KW-0863">Zinc-finger</keyword>
<evidence type="ECO:0000256" key="4">
    <source>
        <dbReference type="ARBA" id="ARBA00022833"/>
    </source>
</evidence>
<dbReference type="Proteomes" id="UP001583177">
    <property type="component" value="Unassembled WGS sequence"/>
</dbReference>
<keyword evidence="1" id="KW-0479">Metal-binding</keyword>
<dbReference type="CDD" id="cd22584">
    <property type="entry name" value="Rcat_RBR_unk"/>
    <property type="match status" value="1"/>
</dbReference>
<dbReference type="Pfam" id="PF01485">
    <property type="entry name" value="IBR"/>
    <property type="match status" value="2"/>
</dbReference>
<accession>A0ABR3X7J4</accession>
<feature type="compositionally biased region" description="Basic and acidic residues" evidence="5">
    <location>
        <begin position="83"/>
        <end position="94"/>
    </location>
</feature>
<dbReference type="CDD" id="cd20335">
    <property type="entry name" value="BRcat_RBR"/>
    <property type="match status" value="1"/>
</dbReference>
<feature type="region of interest" description="Disordered" evidence="5">
    <location>
        <begin position="139"/>
        <end position="165"/>
    </location>
</feature>
<name>A0ABR3X7J4_9PEZI</name>
<keyword evidence="4" id="KW-0862">Zinc</keyword>
<gene>
    <name evidence="7" type="ORF">Daus18300_004635</name>
</gene>
<dbReference type="InterPro" id="IPR002867">
    <property type="entry name" value="IBR_dom"/>
</dbReference>
<dbReference type="EMBL" id="JAWRVE010000032">
    <property type="protein sequence ID" value="KAL1871635.1"/>
    <property type="molecule type" value="Genomic_DNA"/>
</dbReference>
<feature type="domain" description="IBR" evidence="6">
    <location>
        <begin position="217"/>
        <end position="266"/>
    </location>
</feature>
<feature type="compositionally biased region" description="Polar residues" evidence="5">
    <location>
        <begin position="68"/>
        <end position="82"/>
    </location>
</feature>
<evidence type="ECO:0000313" key="8">
    <source>
        <dbReference type="Proteomes" id="UP001583177"/>
    </source>
</evidence>
<evidence type="ECO:0000256" key="1">
    <source>
        <dbReference type="ARBA" id="ARBA00022723"/>
    </source>
</evidence>
<comment type="caution">
    <text evidence="7">The sequence shown here is derived from an EMBL/GenBank/DDBJ whole genome shotgun (WGS) entry which is preliminary data.</text>
</comment>
<evidence type="ECO:0000313" key="7">
    <source>
        <dbReference type="EMBL" id="KAL1871635.1"/>
    </source>
</evidence>
<organism evidence="7 8">
    <name type="scientific">Diaporthe australafricana</name>
    <dbReference type="NCBI Taxonomy" id="127596"/>
    <lineage>
        <taxon>Eukaryota</taxon>
        <taxon>Fungi</taxon>
        <taxon>Dikarya</taxon>
        <taxon>Ascomycota</taxon>
        <taxon>Pezizomycotina</taxon>
        <taxon>Sordariomycetes</taxon>
        <taxon>Sordariomycetidae</taxon>
        <taxon>Diaporthales</taxon>
        <taxon>Diaporthaceae</taxon>
        <taxon>Diaporthe</taxon>
    </lineage>
</organism>
<dbReference type="Gene3D" id="1.20.120.1750">
    <property type="match status" value="1"/>
</dbReference>
<evidence type="ECO:0000256" key="2">
    <source>
        <dbReference type="ARBA" id="ARBA00022771"/>
    </source>
</evidence>
<evidence type="ECO:0000256" key="3">
    <source>
        <dbReference type="ARBA" id="ARBA00022786"/>
    </source>
</evidence>
<feature type="region of interest" description="Disordered" evidence="5">
    <location>
        <begin position="63"/>
        <end position="112"/>
    </location>
</feature>
<reference evidence="7 8" key="1">
    <citation type="journal article" date="2024" name="IMA Fungus">
        <title>IMA Genome - F19 : A genome assembly and annotation guide to empower mycologists, including annotated draft genome sequences of Ceratocystis pirilliformis, Diaporthe australafricana, Fusarium ophioides, Paecilomyces lecythidis, and Sporothrix stenoceras.</title>
        <authorList>
            <person name="Aylward J."/>
            <person name="Wilson A.M."/>
            <person name="Visagie C.M."/>
            <person name="Spraker J."/>
            <person name="Barnes I."/>
            <person name="Buitendag C."/>
            <person name="Ceriani C."/>
            <person name="Del Mar Angel L."/>
            <person name="du Plessis D."/>
            <person name="Fuchs T."/>
            <person name="Gasser K."/>
            <person name="Kramer D."/>
            <person name="Li W."/>
            <person name="Munsamy K."/>
            <person name="Piso A."/>
            <person name="Price J.L."/>
            <person name="Sonnekus B."/>
            <person name="Thomas C."/>
            <person name="van der Nest A."/>
            <person name="van Dijk A."/>
            <person name="van Heerden A."/>
            <person name="van Vuuren N."/>
            <person name="Yilmaz N."/>
            <person name="Duong T.A."/>
            <person name="van der Merwe N.A."/>
            <person name="Wingfield M.J."/>
            <person name="Wingfield B.D."/>
        </authorList>
    </citation>
    <scope>NUCLEOTIDE SEQUENCE [LARGE SCALE GENOMIC DNA]</scope>
    <source>
        <strain evidence="7 8">CMW 18300</strain>
    </source>
</reference>
<dbReference type="PANTHER" id="PTHR11685">
    <property type="entry name" value="RBR FAMILY RING FINGER AND IBR DOMAIN-CONTAINING"/>
    <property type="match status" value="1"/>
</dbReference>
<keyword evidence="3" id="KW-0833">Ubl conjugation pathway</keyword>
<dbReference type="InterPro" id="IPR031127">
    <property type="entry name" value="E3_UB_ligase_RBR"/>
</dbReference>
<sequence>MEIDAQVGDEDIALIIQLLLEDAEEALSAATGKGKQPSGTETDKQIAIKLYLEDLRKLAADKGKARRFQQSVTSDSNTLLQSQREEQTVQDVRDTSPNLGNGEGRASAHTTATEQQALEATTDDIDEILIDRVKKQSYLDATRRERGPDGGGQPESSAQAASRPPKAILPKRECAACVEHFVELAQCCEQPVPFDENRAFLDAEIAQQFPKKVLEYSTPHRNRTYCCNRDCAAFIPNEVGEHTTASCDECGSRTCIACKNAAHDGVCPVDEELQRVLRLANHEGWQRCSSCGAMVELDTGCLHMTCRCGYQFCYACGLK</sequence>
<protein>
    <recommendedName>
        <fullName evidence="6">IBR domain-containing protein</fullName>
    </recommendedName>
</protein>
<proteinExistence type="predicted"/>
<evidence type="ECO:0000259" key="6">
    <source>
        <dbReference type="Pfam" id="PF01485"/>
    </source>
</evidence>
<dbReference type="SUPFAM" id="SSF57850">
    <property type="entry name" value="RING/U-box"/>
    <property type="match status" value="1"/>
</dbReference>
<keyword evidence="8" id="KW-1185">Reference proteome</keyword>
<evidence type="ECO:0000256" key="5">
    <source>
        <dbReference type="SAM" id="MobiDB-lite"/>
    </source>
</evidence>